<organism evidence="1 2">
    <name type="scientific">Arctium lappa</name>
    <name type="common">Greater burdock</name>
    <name type="synonym">Lappa major</name>
    <dbReference type="NCBI Taxonomy" id="4217"/>
    <lineage>
        <taxon>Eukaryota</taxon>
        <taxon>Viridiplantae</taxon>
        <taxon>Streptophyta</taxon>
        <taxon>Embryophyta</taxon>
        <taxon>Tracheophyta</taxon>
        <taxon>Spermatophyta</taxon>
        <taxon>Magnoliopsida</taxon>
        <taxon>eudicotyledons</taxon>
        <taxon>Gunneridae</taxon>
        <taxon>Pentapetalae</taxon>
        <taxon>asterids</taxon>
        <taxon>campanulids</taxon>
        <taxon>Asterales</taxon>
        <taxon>Asteraceae</taxon>
        <taxon>Carduoideae</taxon>
        <taxon>Cardueae</taxon>
        <taxon>Arctiinae</taxon>
        <taxon>Arctium</taxon>
    </lineage>
</organism>
<comment type="caution">
    <text evidence="1">The sequence shown here is derived from an EMBL/GenBank/DDBJ whole genome shotgun (WGS) entry which is preliminary data.</text>
</comment>
<gene>
    <name evidence="1" type="ORF">L6452_34443</name>
</gene>
<reference evidence="2" key="1">
    <citation type="journal article" date="2022" name="Mol. Ecol. Resour.">
        <title>The genomes of chicory, endive, great burdock and yacon provide insights into Asteraceae palaeo-polyploidization history and plant inulin production.</title>
        <authorList>
            <person name="Fan W."/>
            <person name="Wang S."/>
            <person name="Wang H."/>
            <person name="Wang A."/>
            <person name="Jiang F."/>
            <person name="Liu H."/>
            <person name="Zhao H."/>
            <person name="Xu D."/>
            <person name="Zhang Y."/>
        </authorList>
    </citation>
    <scope>NUCLEOTIDE SEQUENCE [LARGE SCALE GENOMIC DNA]</scope>
    <source>
        <strain evidence="2">cv. Niubang</strain>
    </source>
</reference>
<evidence type="ECO:0000313" key="1">
    <source>
        <dbReference type="EMBL" id="KAI3685206.1"/>
    </source>
</evidence>
<dbReference type="EMBL" id="CM042058">
    <property type="protein sequence ID" value="KAI3685206.1"/>
    <property type="molecule type" value="Genomic_DNA"/>
</dbReference>
<name>A0ACB8YIC6_ARCLA</name>
<dbReference type="Proteomes" id="UP001055879">
    <property type="component" value="Linkage Group LG12"/>
</dbReference>
<keyword evidence="2" id="KW-1185">Reference proteome</keyword>
<evidence type="ECO:0000313" key="2">
    <source>
        <dbReference type="Proteomes" id="UP001055879"/>
    </source>
</evidence>
<accession>A0ACB8YIC6</accession>
<reference evidence="1 2" key="2">
    <citation type="journal article" date="2022" name="Mol. Ecol. Resour.">
        <title>The genomes of chicory, endive, great burdock and yacon provide insights into Asteraceae paleo-polyploidization history and plant inulin production.</title>
        <authorList>
            <person name="Fan W."/>
            <person name="Wang S."/>
            <person name="Wang H."/>
            <person name="Wang A."/>
            <person name="Jiang F."/>
            <person name="Liu H."/>
            <person name="Zhao H."/>
            <person name="Xu D."/>
            <person name="Zhang Y."/>
        </authorList>
    </citation>
    <scope>NUCLEOTIDE SEQUENCE [LARGE SCALE GENOMIC DNA]</scope>
    <source>
        <strain evidence="2">cv. Niubang</strain>
    </source>
</reference>
<proteinExistence type="predicted"/>
<sequence length="90" mass="10017">MGLASVGLAMGVVVDSGIAFVDIIGMVHSLYFTKRSQVELSEYEVVQNCPLELFLCLVLRSGSEMWAFYECALRRSYLVVLSCSDKVSER</sequence>
<protein>
    <submittedName>
        <fullName evidence="1">Uncharacterized protein</fullName>
    </submittedName>
</protein>